<dbReference type="InterPro" id="IPR043504">
    <property type="entry name" value="Peptidase_S1_PA_chymotrypsin"/>
</dbReference>
<dbReference type="PRINTS" id="PR00834">
    <property type="entry name" value="PROTEASES2C"/>
</dbReference>
<keyword evidence="2" id="KW-0472">Membrane</keyword>
<accession>A0A9D2HJM7</accession>
<sequence>MSQNTPTPDDKADAPSAAQAESAAQASGETSPGQPAAAAGTAAAAAALPFYRRPLFWSLLLLVLLAALIGWLLYRQWEAARALEAEQQAALSAAREKNDALEAYLQSLRDLLKEDPCVVKEKLPTLPPPPAGVDGTPLMIPDDAASAADPKQPAAPAAPKQPLSPVQPPKQEVTPTTKADSMALLLEQGTVLVLAQQSRGLSMGSGFFISQRHIVSNGHVVGDASLALVTNKATGKVLKARILHRIEEGGYDFSVLELEQPAPITPLTFCFSVQRTERVSAWGFPGAVTGDDPKFKALLEGDAASVPEVVYSDGSVNVVQERDPALIVHSATVSQGNSGGPLVNQAGQVVGINTFIKLDGESYRQSSIAVVSSEVARFLQQWKIPYLEAKASAPAGSADQGKGAASAAPAPSGASSKPAPGKASEAAPKQETPPASAATAPKGV</sequence>
<dbReference type="SUPFAM" id="SSF50494">
    <property type="entry name" value="Trypsin-like serine proteases"/>
    <property type="match status" value="1"/>
</dbReference>
<comment type="caution">
    <text evidence="3">The sequence shown here is derived from an EMBL/GenBank/DDBJ whole genome shotgun (WGS) entry which is preliminary data.</text>
</comment>
<protein>
    <submittedName>
        <fullName evidence="3">Serine protease</fullName>
    </submittedName>
</protein>
<feature type="transmembrane region" description="Helical" evidence="2">
    <location>
        <begin position="55"/>
        <end position="74"/>
    </location>
</feature>
<reference evidence="3" key="1">
    <citation type="journal article" date="2021" name="PeerJ">
        <title>Extensive microbial diversity within the chicken gut microbiome revealed by metagenomics and culture.</title>
        <authorList>
            <person name="Gilroy R."/>
            <person name="Ravi A."/>
            <person name="Getino M."/>
            <person name="Pursley I."/>
            <person name="Horton D.L."/>
            <person name="Alikhan N.F."/>
            <person name="Baker D."/>
            <person name="Gharbi K."/>
            <person name="Hall N."/>
            <person name="Watson M."/>
            <person name="Adriaenssens E.M."/>
            <person name="Foster-Nyarko E."/>
            <person name="Jarju S."/>
            <person name="Secka A."/>
            <person name="Antonio M."/>
            <person name="Oren A."/>
            <person name="Chaudhuri R.R."/>
            <person name="La Ragione R."/>
            <person name="Hildebrand F."/>
            <person name="Pallen M.J."/>
        </authorList>
    </citation>
    <scope>NUCLEOTIDE SEQUENCE</scope>
    <source>
        <strain evidence="3">5032</strain>
    </source>
</reference>
<evidence type="ECO:0000256" key="2">
    <source>
        <dbReference type="SAM" id="Phobius"/>
    </source>
</evidence>
<dbReference type="EMBL" id="DWZD01000008">
    <property type="protein sequence ID" value="HJA78155.1"/>
    <property type="molecule type" value="Genomic_DNA"/>
</dbReference>
<dbReference type="Gene3D" id="2.40.10.10">
    <property type="entry name" value="Trypsin-like serine proteases"/>
    <property type="match status" value="2"/>
</dbReference>
<dbReference type="Pfam" id="PF13365">
    <property type="entry name" value="Trypsin_2"/>
    <property type="match status" value="1"/>
</dbReference>
<proteinExistence type="predicted"/>
<evidence type="ECO:0000256" key="1">
    <source>
        <dbReference type="SAM" id="MobiDB-lite"/>
    </source>
</evidence>
<feature type="compositionally biased region" description="Low complexity" evidence="1">
    <location>
        <begin position="395"/>
        <end position="429"/>
    </location>
</feature>
<reference evidence="3" key="2">
    <citation type="submission" date="2021-04" db="EMBL/GenBank/DDBJ databases">
        <authorList>
            <person name="Gilroy R."/>
        </authorList>
    </citation>
    <scope>NUCLEOTIDE SEQUENCE</scope>
    <source>
        <strain evidence="3">5032</strain>
    </source>
</reference>
<evidence type="ECO:0000313" key="3">
    <source>
        <dbReference type="EMBL" id="HJA78155.1"/>
    </source>
</evidence>
<name>A0A9D2HJM7_9BACT</name>
<evidence type="ECO:0000313" key="4">
    <source>
        <dbReference type="Proteomes" id="UP000823821"/>
    </source>
</evidence>
<feature type="region of interest" description="Disordered" evidence="1">
    <location>
        <begin position="122"/>
        <end position="177"/>
    </location>
</feature>
<keyword evidence="3" id="KW-0378">Hydrolase</keyword>
<feature type="region of interest" description="Disordered" evidence="1">
    <location>
        <begin position="392"/>
        <end position="444"/>
    </location>
</feature>
<dbReference type="InterPro" id="IPR001940">
    <property type="entry name" value="Peptidase_S1C"/>
</dbReference>
<keyword evidence="2" id="KW-1133">Transmembrane helix</keyword>
<keyword evidence="3" id="KW-0645">Protease</keyword>
<feature type="region of interest" description="Disordered" evidence="1">
    <location>
        <begin position="1"/>
        <end position="36"/>
    </location>
</feature>
<dbReference type="GO" id="GO:0004252">
    <property type="term" value="F:serine-type endopeptidase activity"/>
    <property type="evidence" value="ECO:0007669"/>
    <property type="project" value="InterPro"/>
</dbReference>
<keyword evidence="2" id="KW-0812">Transmembrane</keyword>
<gene>
    <name evidence="3" type="ORF">H9784_01090</name>
</gene>
<dbReference type="PANTHER" id="PTHR43019:SF23">
    <property type="entry name" value="PROTEASE DO-LIKE 5, CHLOROPLASTIC"/>
    <property type="match status" value="1"/>
</dbReference>
<feature type="compositionally biased region" description="Low complexity" evidence="1">
    <location>
        <begin position="141"/>
        <end position="164"/>
    </location>
</feature>
<dbReference type="AlphaFoldDB" id="A0A9D2HJM7"/>
<dbReference type="Proteomes" id="UP000823821">
    <property type="component" value="Unassembled WGS sequence"/>
</dbReference>
<dbReference type="PANTHER" id="PTHR43019">
    <property type="entry name" value="SERINE ENDOPROTEASE DEGS"/>
    <property type="match status" value="1"/>
</dbReference>
<dbReference type="InterPro" id="IPR009003">
    <property type="entry name" value="Peptidase_S1_PA"/>
</dbReference>
<feature type="compositionally biased region" description="Low complexity" evidence="1">
    <location>
        <begin position="14"/>
        <end position="36"/>
    </location>
</feature>
<dbReference type="GO" id="GO:0006508">
    <property type="term" value="P:proteolysis"/>
    <property type="evidence" value="ECO:0007669"/>
    <property type="project" value="UniProtKB-KW"/>
</dbReference>
<organism evidence="3 4">
    <name type="scientific">Candidatus Desulfovibrio intestinavium</name>
    <dbReference type="NCBI Taxonomy" id="2838534"/>
    <lineage>
        <taxon>Bacteria</taxon>
        <taxon>Pseudomonadati</taxon>
        <taxon>Thermodesulfobacteriota</taxon>
        <taxon>Desulfovibrionia</taxon>
        <taxon>Desulfovibrionales</taxon>
        <taxon>Desulfovibrionaceae</taxon>
        <taxon>Desulfovibrio</taxon>
    </lineage>
</organism>